<dbReference type="InterPro" id="IPR015424">
    <property type="entry name" value="PyrdxlP-dep_Trfase"/>
</dbReference>
<name>A0A6B1FZF4_9CHLR</name>
<feature type="non-terminal residue" evidence="2">
    <location>
        <position position="42"/>
    </location>
</feature>
<feature type="compositionally biased region" description="Basic and acidic residues" evidence="1">
    <location>
        <begin position="31"/>
        <end position="42"/>
    </location>
</feature>
<dbReference type="EMBL" id="VYDA01000292">
    <property type="protein sequence ID" value="MYH61640.1"/>
    <property type="molecule type" value="Genomic_DNA"/>
</dbReference>
<dbReference type="SUPFAM" id="SSF53383">
    <property type="entry name" value="PLP-dependent transferases"/>
    <property type="match status" value="1"/>
</dbReference>
<comment type="caution">
    <text evidence="2">The sequence shown here is derived from an EMBL/GenBank/DDBJ whole genome shotgun (WGS) entry which is preliminary data.</text>
</comment>
<gene>
    <name evidence="2" type="ORF">F4148_07715</name>
</gene>
<organism evidence="2">
    <name type="scientific">Caldilineaceae bacterium SB0675_bin_29</name>
    <dbReference type="NCBI Taxonomy" id="2605266"/>
    <lineage>
        <taxon>Bacteria</taxon>
        <taxon>Bacillati</taxon>
        <taxon>Chloroflexota</taxon>
        <taxon>Caldilineae</taxon>
        <taxon>Caldilineales</taxon>
        <taxon>Caldilineaceae</taxon>
    </lineage>
</organism>
<reference evidence="2" key="1">
    <citation type="submission" date="2019-09" db="EMBL/GenBank/DDBJ databases">
        <title>Characterisation of the sponge microbiome using genome-centric metagenomics.</title>
        <authorList>
            <person name="Engelberts J.P."/>
            <person name="Robbins S.J."/>
            <person name="De Goeij J.M."/>
            <person name="Aranda M."/>
            <person name="Bell S.C."/>
            <person name="Webster N.S."/>
        </authorList>
    </citation>
    <scope>NUCLEOTIDE SEQUENCE</scope>
    <source>
        <strain evidence="2">SB0675_bin_29</strain>
    </source>
</reference>
<dbReference type="Gene3D" id="3.40.640.10">
    <property type="entry name" value="Type I PLP-dependent aspartate aminotransferase-like (Major domain)"/>
    <property type="match status" value="1"/>
</dbReference>
<feature type="region of interest" description="Disordered" evidence="1">
    <location>
        <begin position="1"/>
        <end position="42"/>
    </location>
</feature>
<keyword evidence="2" id="KW-0808">Transferase</keyword>
<evidence type="ECO:0000256" key="1">
    <source>
        <dbReference type="SAM" id="MobiDB-lite"/>
    </source>
</evidence>
<dbReference type="GO" id="GO:0008483">
    <property type="term" value="F:transaminase activity"/>
    <property type="evidence" value="ECO:0007669"/>
    <property type="project" value="UniProtKB-KW"/>
</dbReference>
<evidence type="ECO:0000313" key="2">
    <source>
        <dbReference type="EMBL" id="MYH61640.1"/>
    </source>
</evidence>
<accession>A0A6B1FZF4</accession>
<dbReference type="AlphaFoldDB" id="A0A6B1FZF4"/>
<proteinExistence type="predicted"/>
<dbReference type="InterPro" id="IPR015421">
    <property type="entry name" value="PyrdxlP-dep_Trfase_major"/>
</dbReference>
<sequence>MTQTRAGRHFLQIPGPTNLPGRVQRALSRPTIDHRGREWARL</sequence>
<protein>
    <submittedName>
        <fullName evidence="2">Serine--glyoxylate aminotransferase</fullName>
    </submittedName>
</protein>
<keyword evidence="2" id="KW-0032">Aminotransferase</keyword>